<dbReference type="SUPFAM" id="SSF88659">
    <property type="entry name" value="Sigma3 and sigma4 domains of RNA polymerase sigma factors"/>
    <property type="match status" value="1"/>
</dbReference>
<dbReference type="CDD" id="cd06171">
    <property type="entry name" value="Sigma70_r4"/>
    <property type="match status" value="1"/>
</dbReference>
<comment type="caution">
    <text evidence="9">The sequence shown here is derived from an EMBL/GenBank/DDBJ whole genome shotgun (WGS) entry which is preliminary data.</text>
</comment>
<keyword evidence="5" id="KW-0804">Transcription</keyword>
<proteinExistence type="inferred from homology"/>
<reference evidence="9 10" key="1">
    <citation type="submission" date="2023-01" db="EMBL/GenBank/DDBJ databases">
        <title>Minimal conservation of predation-associated metabolite biosynthetic gene clusters underscores biosynthetic potential of Myxococcota including descriptions for ten novel species: Archangium lansinium sp. nov., Myxococcus landrumus sp. nov., Nannocystis bai.</title>
        <authorList>
            <person name="Ahearne A."/>
            <person name="Stevens C."/>
            <person name="Dowd S."/>
        </authorList>
    </citation>
    <scope>NUCLEOTIDE SEQUENCE [LARGE SCALE GENOMIC DNA]</scope>
    <source>
        <strain evidence="9 10">WIWO2</strain>
    </source>
</reference>
<feature type="compositionally biased region" description="Basic and acidic residues" evidence="6">
    <location>
        <begin position="89"/>
        <end position="98"/>
    </location>
</feature>
<feature type="compositionally biased region" description="Gly residues" evidence="6">
    <location>
        <begin position="219"/>
        <end position="230"/>
    </location>
</feature>
<dbReference type="Gene3D" id="1.10.10.10">
    <property type="entry name" value="Winged helix-like DNA-binding domain superfamily/Winged helix DNA-binding domain"/>
    <property type="match status" value="1"/>
</dbReference>
<dbReference type="PANTHER" id="PTHR43133">
    <property type="entry name" value="RNA POLYMERASE ECF-TYPE SIGMA FACTO"/>
    <property type="match status" value="1"/>
</dbReference>
<keyword evidence="2" id="KW-0805">Transcription regulation</keyword>
<evidence type="ECO:0000256" key="2">
    <source>
        <dbReference type="ARBA" id="ARBA00023015"/>
    </source>
</evidence>
<keyword evidence="4" id="KW-0238">DNA-binding</keyword>
<dbReference type="InterPro" id="IPR013325">
    <property type="entry name" value="RNA_pol_sigma_r2"/>
</dbReference>
<dbReference type="Pfam" id="PF04542">
    <property type="entry name" value="Sigma70_r2"/>
    <property type="match status" value="1"/>
</dbReference>
<evidence type="ECO:0000256" key="4">
    <source>
        <dbReference type="ARBA" id="ARBA00023125"/>
    </source>
</evidence>
<accession>A0ABT5BVP3</accession>
<comment type="similarity">
    <text evidence="1">Belongs to the sigma-70 factor family. ECF subfamily.</text>
</comment>
<dbReference type="InterPro" id="IPR013324">
    <property type="entry name" value="RNA_pol_sigma_r3/r4-like"/>
</dbReference>
<dbReference type="InterPro" id="IPR014284">
    <property type="entry name" value="RNA_pol_sigma-70_dom"/>
</dbReference>
<dbReference type="InterPro" id="IPR039425">
    <property type="entry name" value="RNA_pol_sigma-70-like"/>
</dbReference>
<dbReference type="NCBIfam" id="TIGR02937">
    <property type="entry name" value="sigma70-ECF"/>
    <property type="match status" value="1"/>
</dbReference>
<gene>
    <name evidence="9" type="ORF">POL72_10795</name>
</gene>
<keyword evidence="3" id="KW-0731">Sigma factor</keyword>
<dbReference type="RefSeq" id="WP_272095011.1">
    <property type="nucleotide sequence ID" value="NZ_JAQNDK010000001.1"/>
</dbReference>
<evidence type="ECO:0000259" key="7">
    <source>
        <dbReference type="Pfam" id="PF04542"/>
    </source>
</evidence>
<dbReference type="EMBL" id="JAQNDK010000001">
    <property type="protein sequence ID" value="MDC0678223.1"/>
    <property type="molecule type" value="Genomic_DNA"/>
</dbReference>
<feature type="domain" description="RNA polymerase sigma-70 region 2" evidence="7">
    <location>
        <begin position="25"/>
        <end position="90"/>
    </location>
</feature>
<name>A0ABT5BVP3_9BACT</name>
<feature type="domain" description="RNA polymerase sigma factor 70 region 4 type 2" evidence="8">
    <location>
        <begin position="124"/>
        <end position="176"/>
    </location>
</feature>
<dbReference type="InterPro" id="IPR007627">
    <property type="entry name" value="RNA_pol_sigma70_r2"/>
</dbReference>
<evidence type="ECO:0000256" key="3">
    <source>
        <dbReference type="ARBA" id="ARBA00023082"/>
    </source>
</evidence>
<evidence type="ECO:0000256" key="6">
    <source>
        <dbReference type="SAM" id="MobiDB-lite"/>
    </source>
</evidence>
<evidence type="ECO:0000256" key="5">
    <source>
        <dbReference type="ARBA" id="ARBA00023163"/>
    </source>
</evidence>
<evidence type="ECO:0000256" key="1">
    <source>
        <dbReference type="ARBA" id="ARBA00010641"/>
    </source>
</evidence>
<evidence type="ECO:0000313" key="9">
    <source>
        <dbReference type="EMBL" id="MDC0678223.1"/>
    </source>
</evidence>
<dbReference type="PANTHER" id="PTHR43133:SF8">
    <property type="entry name" value="RNA POLYMERASE SIGMA FACTOR HI_1459-RELATED"/>
    <property type="match status" value="1"/>
</dbReference>
<feature type="compositionally biased region" description="Basic and acidic residues" evidence="6">
    <location>
        <begin position="183"/>
        <end position="214"/>
    </location>
</feature>
<organism evidence="9 10">
    <name type="scientific">Sorangium atrum</name>
    <dbReference type="NCBI Taxonomy" id="2995308"/>
    <lineage>
        <taxon>Bacteria</taxon>
        <taxon>Pseudomonadati</taxon>
        <taxon>Myxococcota</taxon>
        <taxon>Polyangia</taxon>
        <taxon>Polyangiales</taxon>
        <taxon>Polyangiaceae</taxon>
        <taxon>Sorangium</taxon>
    </lineage>
</organism>
<dbReference type="SUPFAM" id="SSF88946">
    <property type="entry name" value="Sigma2 domain of RNA polymerase sigma factors"/>
    <property type="match status" value="1"/>
</dbReference>
<protein>
    <submittedName>
        <fullName evidence="9">RNA polymerase sigma factor</fullName>
    </submittedName>
</protein>
<evidence type="ECO:0000259" key="8">
    <source>
        <dbReference type="Pfam" id="PF08281"/>
    </source>
</evidence>
<keyword evidence="10" id="KW-1185">Reference proteome</keyword>
<feature type="region of interest" description="Disordered" evidence="6">
    <location>
        <begin position="89"/>
        <end position="110"/>
    </location>
</feature>
<feature type="region of interest" description="Disordered" evidence="6">
    <location>
        <begin position="183"/>
        <end position="230"/>
    </location>
</feature>
<dbReference type="InterPro" id="IPR036388">
    <property type="entry name" value="WH-like_DNA-bd_sf"/>
</dbReference>
<evidence type="ECO:0000313" key="10">
    <source>
        <dbReference type="Proteomes" id="UP001217485"/>
    </source>
</evidence>
<dbReference type="Proteomes" id="UP001217485">
    <property type="component" value="Unassembled WGS sequence"/>
</dbReference>
<sequence length="230" mass="24730">MDELALNEAMDRYACGDARAFPELHRALAARLLAYLTRMSGSETLAGDLTQETFLRMHRARSSFARGGAVAPWAYAIARNVYLDHARAQKHRGTERLPSDPGAEPPDARGADAEAVAIASETARAVERTLASLPASQRDAFILLRYEGLSVQDAAAVLGTTTSAVKLRAFRAYEALRAALEELKRRPEADRGAGRGAEEGNDDRPATTRPERSGRRGKGQAGVRGGADGE</sequence>
<dbReference type="Pfam" id="PF08281">
    <property type="entry name" value="Sigma70_r4_2"/>
    <property type="match status" value="1"/>
</dbReference>
<dbReference type="Gene3D" id="1.10.1740.10">
    <property type="match status" value="1"/>
</dbReference>
<dbReference type="InterPro" id="IPR013249">
    <property type="entry name" value="RNA_pol_sigma70_r4_t2"/>
</dbReference>